<accession>A0ABT1EV46</accession>
<evidence type="ECO:0000256" key="1">
    <source>
        <dbReference type="SAM" id="Phobius"/>
    </source>
</evidence>
<dbReference type="RefSeq" id="WP_253551201.1">
    <property type="nucleotide sequence ID" value="NZ_JAMYZR010000072.1"/>
</dbReference>
<gene>
    <name evidence="2" type="ORF">NKW54_15205</name>
</gene>
<reference evidence="2 3" key="1">
    <citation type="submission" date="2022-06" db="EMBL/GenBank/DDBJ databases">
        <title>Acetobacer genomes from food samples.</title>
        <authorList>
            <person name="Sombolestani A."/>
        </authorList>
    </citation>
    <scope>NUCLEOTIDE SEQUENCE [LARGE SCALE GENOMIC DNA]</scope>
    <source>
        <strain evidence="2 3">R-83281</strain>
    </source>
</reference>
<dbReference type="EMBL" id="JAMYZR010000072">
    <property type="protein sequence ID" value="MCP1247260.1"/>
    <property type="molecule type" value="Genomic_DNA"/>
</dbReference>
<feature type="transmembrane region" description="Helical" evidence="1">
    <location>
        <begin position="21"/>
        <end position="43"/>
    </location>
</feature>
<protein>
    <submittedName>
        <fullName evidence="2">Uncharacterized protein</fullName>
    </submittedName>
</protein>
<evidence type="ECO:0000313" key="2">
    <source>
        <dbReference type="EMBL" id="MCP1247260.1"/>
    </source>
</evidence>
<organism evidence="2 3">
    <name type="scientific">Acetobacter cerevisiae</name>
    <dbReference type="NCBI Taxonomy" id="178900"/>
    <lineage>
        <taxon>Bacteria</taxon>
        <taxon>Pseudomonadati</taxon>
        <taxon>Pseudomonadota</taxon>
        <taxon>Alphaproteobacteria</taxon>
        <taxon>Acetobacterales</taxon>
        <taxon>Acetobacteraceae</taxon>
        <taxon>Acetobacter</taxon>
    </lineage>
</organism>
<sequence>MIEISRTNKQGHWSFSYKKNIITTVGMAFICGGIALLSGPWWLPFVALAASKIGIKIDTSTNYWLAGILILIGILIICFKFCYVDKRARLIENDKKIIAQSPVEFKKIKAYFDHLIRDHSYYSSMDDTFVQAYLQFSNASQALQDKKTASLFRVFSKDAENLHNFIETNFFVFPEDQCCSSDKKYCLHPDLNIDRNMVFYDTNKSQEYDNKAKILCDLVCNAEKSYNSFIDRLKILGHTIVS</sequence>
<keyword evidence="1" id="KW-0812">Transmembrane</keyword>
<evidence type="ECO:0000313" key="3">
    <source>
        <dbReference type="Proteomes" id="UP001523543"/>
    </source>
</evidence>
<feature type="transmembrane region" description="Helical" evidence="1">
    <location>
        <begin position="63"/>
        <end position="83"/>
    </location>
</feature>
<keyword evidence="1" id="KW-1133">Transmembrane helix</keyword>
<comment type="caution">
    <text evidence="2">The sequence shown here is derived from an EMBL/GenBank/DDBJ whole genome shotgun (WGS) entry which is preliminary data.</text>
</comment>
<proteinExistence type="predicted"/>
<dbReference type="Proteomes" id="UP001523543">
    <property type="component" value="Unassembled WGS sequence"/>
</dbReference>
<keyword evidence="1" id="KW-0472">Membrane</keyword>
<name>A0ABT1EV46_9PROT</name>
<keyword evidence="3" id="KW-1185">Reference proteome</keyword>